<evidence type="ECO:0000256" key="6">
    <source>
        <dbReference type="ARBA" id="ARBA00022490"/>
    </source>
</evidence>
<sequence>MLQKGSVICRRFISSSFVVQAHYDPDKRPDASLTHIDEKFENIPKENRNKSTFLAAIDMFKKQSRGERGHVEFITSALKHMKDYNLHKDLEVYKALLNVFPPGKFQSKKNWHRAFMHFPHQQECAVNVLDEMEYYHVYPDKEVDDIITRNFGEWSTTSKKVRRMLYWLPKLRYTNKYLDVRKVENKDLGFLELAKLALEMMCRDPGTKISVSKMTDGTLIASGQSPLQQRLIEELPKESTCYYVDGPFHHYVRDNYCEYVVLSTDPIGTAERLNDTFREHKDIEDIDNTTLYKGVLDEFYEEPDEPTIHEQTDQTILALGMMDIIDQNTASAWVNHLQETNPALKESTVILRIKENEIGRNEGEQKINFHGEYQGEGQESGQTQEKT</sequence>
<keyword evidence="9" id="KW-0809">Transit peptide</keyword>
<keyword evidence="16" id="KW-1185">Reference proteome</keyword>
<gene>
    <name evidence="14" type="ORF">BXYJ_LOCUS8805</name>
</gene>
<dbReference type="AlphaFoldDB" id="A0A1I7RI07"/>
<reference evidence="14" key="2">
    <citation type="submission" date="2020-09" db="EMBL/GenBank/DDBJ databases">
        <authorList>
            <person name="Kikuchi T."/>
        </authorList>
    </citation>
    <scope>NUCLEOTIDE SEQUENCE</scope>
    <source>
        <strain evidence="14">Ka4C1</strain>
    </source>
</reference>
<dbReference type="InterPro" id="IPR029342">
    <property type="entry name" value="ECIST_C"/>
</dbReference>
<evidence type="ECO:0000256" key="8">
    <source>
        <dbReference type="ARBA" id="ARBA00022859"/>
    </source>
</evidence>
<evidence type="ECO:0000256" key="4">
    <source>
        <dbReference type="ARBA" id="ARBA00007674"/>
    </source>
</evidence>
<dbReference type="EMBL" id="CAJFCV020000004">
    <property type="protein sequence ID" value="CAG9115245.1"/>
    <property type="molecule type" value="Genomic_DNA"/>
</dbReference>
<keyword evidence="7" id="KW-0399">Innate immunity</keyword>
<dbReference type="GO" id="GO:0045087">
    <property type="term" value="P:innate immune response"/>
    <property type="evidence" value="ECO:0007669"/>
    <property type="project" value="UniProtKB-KW"/>
</dbReference>
<protein>
    <recommendedName>
        <fullName evidence="5">Evolutionarily conserved signaling intermediate in Toll pathway, mitochondrial</fullName>
    </recommendedName>
</protein>
<dbReference type="Pfam" id="PF14784">
    <property type="entry name" value="ECSIT_C"/>
    <property type="match status" value="1"/>
</dbReference>
<dbReference type="EMBL" id="CAJFDI010000004">
    <property type="protein sequence ID" value="CAD5225958.1"/>
    <property type="molecule type" value="Genomic_DNA"/>
</dbReference>
<dbReference type="PANTHER" id="PTHR13113">
    <property type="entry name" value="ECSIT EVOLUTIONARILY CONSERVED SIGNALING INTERMEDIATE IN TOLL PATHWAYS"/>
    <property type="match status" value="1"/>
</dbReference>
<feature type="region of interest" description="Disordered" evidence="12">
    <location>
        <begin position="362"/>
        <end position="387"/>
    </location>
</feature>
<evidence type="ECO:0000256" key="11">
    <source>
        <dbReference type="ARBA" id="ARBA00023242"/>
    </source>
</evidence>
<feature type="domain" description="ECSIT C-terminal" evidence="13">
    <location>
        <begin position="225"/>
        <end position="354"/>
    </location>
</feature>
<dbReference type="GO" id="GO:0005739">
    <property type="term" value="C:mitochondrion"/>
    <property type="evidence" value="ECO:0007669"/>
    <property type="project" value="UniProtKB-SubCell"/>
</dbReference>
<dbReference type="Pfam" id="PF06239">
    <property type="entry name" value="ECSIT_N"/>
    <property type="match status" value="1"/>
</dbReference>
<evidence type="ECO:0000313" key="14">
    <source>
        <dbReference type="EMBL" id="CAD5225958.1"/>
    </source>
</evidence>
<keyword evidence="10" id="KW-0496">Mitochondrion</keyword>
<dbReference type="SMART" id="SM01284">
    <property type="entry name" value="ECSIT_Cterm"/>
    <property type="match status" value="1"/>
</dbReference>
<dbReference type="Proteomes" id="UP000095284">
    <property type="component" value="Unplaced"/>
</dbReference>
<evidence type="ECO:0000256" key="10">
    <source>
        <dbReference type="ARBA" id="ARBA00023128"/>
    </source>
</evidence>
<keyword evidence="6" id="KW-0963">Cytoplasm</keyword>
<dbReference type="Proteomes" id="UP000582659">
    <property type="component" value="Unassembled WGS sequence"/>
</dbReference>
<dbReference type="GO" id="GO:0007178">
    <property type="term" value="P:cell surface receptor protein serine/threonine kinase signaling pathway"/>
    <property type="evidence" value="ECO:0007669"/>
    <property type="project" value="TreeGrafter"/>
</dbReference>
<keyword evidence="8" id="KW-0391">Immunity</keyword>
<evidence type="ECO:0000313" key="16">
    <source>
        <dbReference type="Proteomes" id="UP000659654"/>
    </source>
</evidence>
<evidence type="ECO:0000256" key="12">
    <source>
        <dbReference type="SAM" id="MobiDB-lite"/>
    </source>
</evidence>
<evidence type="ECO:0000256" key="7">
    <source>
        <dbReference type="ARBA" id="ARBA00022588"/>
    </source>
</evidence>
<evidence type="ECO:0000313" key="17">
    <source>
        <dbReference type="WBParaSite" id="BXY_0033600.1"/>
    </source>
</evidence>
<evidence type="ECO:0000259" key="13">
    <source>
        <dbReference type="SMART" id="SM01284"/>
    </source>
</evidence>
<comment type="similarity">
    <text evidence="4">Belongs to the ECSIT family.</text>
</comment>
<dbReference type="Proteomes" id="UP000659654">
    <property type="component" value="Unassembled WGS sequence"/>
</dbReference>
<evidence type="ECO:0000313" key="15">
    <source>
        <dbReference type="Proteomes" id="UP000095284"/>
    </source>
</evidence>
<evidence type="ECO:0000256" key="5">
    <source>
        <dbReference type="ARBA" id="ARBA00019998"/>
    </source>
</evidence>
<dbReference type="GO" id="GO:0005634">
    <property type="term" value="C:nucleus"/>
    <property type="evidence" value="ECO:0007669"/>
    <property type="project" value="UniProtKB-SubCell"/>
</dbReference>
<dbReference type="InterPro" id="IPR046448">
    <property type="entry name" value="ECSIT_N"/>
</dbReference>
<evidence type="ECO:0000256" key="9">
    <source>
        <dbReference type="ARBA" id="ARBA00022946"/>
    </source>
</evidence>
<evidence type="ECO:0000256" key="3">
    <source>
        <dbReference type="ARBA" id="ARBA00004496"/>
    </source>
</evidence>
<dbReference type="PANTHER" id="PTHR13113:SF1">
    <property type="entry name" value="EVOLUTIONARILY CONSERVED SIGNALING INTERMEDIATE IN TOLL PATHWAY, MITOCHONDRIAL"/>
    <property type="match status" value="1"/>
</dbReference>
<reference evidence="17" key="1">
    <citation type="submission" date="2016-11" db="UniProtKB">
        <authorList>
            <consortium name="WormBaseParasite"/>
        </authorList>
    </citation>
    <scope>IDENTIFICATION</scope>
</reference>
<proteinExistence type="inferred from homology"/>
<organism evidence="15 17">
    <name type="scientific">Bursaphelenchus xylophilus</name>
    <name type="common">Pinewood nematode worm</name>
    <name type="synonym">Aphelenchoides xylophilus</name>
    <dbReference type="NCBI Taxonomy" id="6326"/>
    <lineage>
        <taxon>Eukaryota</taxon>
        <taxon>Metazoa</taxon>
        <taxon>Ecdysozoa</taxon>
        <taxon>Nematoda</taxon>
        <taxon>Chromadorea</taxon>
        <taxon>Rhabditida</taxon>
        <taxon>Tylenchina</taxon>
        <taxon>Tylenchomorpha</taxon>
        <taxon>Aphelenchoidea</taxon>
        <taxon>Aphelenchoididae</taxon>
        <taxon>Bursaphelenchus</taxon>
    </lineage>
</organism>
<name>A0A1I7RI07_BURXY</name>
<dbReference type="WBParaSite" id="BXY_0033600.1">
    <property type="protein sequence ID" value="BXY_0033600.1"/>
    <property type="gene ID" value="BXY_0033600"/>
</dbReference>
<dbReference type="eggNOG" id="KOG3941">
    <property type="taxonomic scope" value="Eukaryota"/>
</dbReference>
<comment type="subcellular location">
    <subcellularLocation>
        <location evidence="3">Cytoplasm</location>
    </subcellularLocation>
    <subcellularLocation>
        <location evidence="2">Mitochondrion</location>
    </subcellularLocation>
    <subcellularLocation>
        <location evidence="1">Nucleus</location>
    </subcellularLocation>
</comment>
<evidence type="ECO:0000256" key="2">
    <source>
        <dbReference type="ARBA" id="ARBA00004173"/>
    </source>
</evidence>
<feature type="compositionally biased region" description="Low complexity" evidence="12">
    <location>
        <begin position="371"/>
        <end position="387"/>
    </location>
</feature>
<evidence type="ECO:0000256" key="1">
    <source>
        <dbReference type="ARBA" id="ARBA00004123"/>
    </source>
</evidence>
<dbReference type="SMR" id="A0A1I7RI07"/>
<dbReference type="InterPro" id="IPR010418">
    <property type="entry name" value="ECSIT"/>
</dbReference>
<dbReference type="OrthoDB" id="10064298at2759"/>
<keyword evidence="11" id="KW-0539">Nucleus</keyword>
<accession>A0A1I7RI07</accession>